<name>A0A518B2K5_9BACT</name>
<dbReference type="Proteomes" id="UP000317093">
    <property type="component" value="Chromosome"/>
</dbReference>
<sequence>MRVRYHLSGKQAKDLSRGTVIAVAIPAPWHVCDAKAYFRDHVEIGSSEIKSAWEGEVTCNLLGGGGGDLAERFGSIVQSPESCGDKLPFTAQVAVIVAALRHPRKHEKGRQPTKWAGGYEVID</sequence>
<dbReference type="EMBL" id="CP036279">
    <property type="protein sequence ID" value="QDU61217.1"/>
    <property type="molecule type" value="Genomic_DNA"/>
</dbReference>
<dbReference type="RefSeq" id="WP_145257838.1">
    <property type="nucleotide sequence ID" value="NZ_CP036279.1"/>
</dbReference>
<keyword evidence="2" id="KW-1185">Reference proteome</keyword>
<accession>A0A518B2K5</accession>
<reference evidence="1 2" key="1">
    <citation type="submission" date="2019-02" db="EMBL/GenBank/DDBJ databases">
        <title>Deep-cultivation of Planctomycetes and their phenomic and genomic characterization uncovers novel biology.</title>
        <authorList>
            <person name="Wiegand S."/>
            <person name="Jogler M."/>
            <person name="Boedeker C."/>
            <person name="Pinto D."/>
            <person name="Vollmers J."/>
            <person name="Rivas-Marin E."/>
            <person name="Kohn T."/>
            <person name="Peeters S.H."/>
            <person name="Heuer A."/>
            <person name="Rast P."/>
            <person name="Oberbeckmann S."/>
            <person name="Bunk B."/>
            <person name="Jeske O."/>
            <person name="Meyerdierks A."/>
            <person name="Storesund J.E."/>
            <person name="Kallscheuer N."/>
            <person name="Luecker S."/>
            <person name="Lage O.M."/>
            <person name="Pohl T."/>
            <person name="Merkel B.J."/>
            <person name="Hornburger P."/>
            <person name="Mueller R.-W."/>
            <person name="Bruemmer F."/>
            <person name="Labrenz M."/>
            <person name="Spormann A.M."/>
            <person name="Op den Camp H."/>
            <person name="Overmann J."/>
            <person name="Amann R."/>
            <person name="Jetten M.S.M."/>
            <person name="Mascher T."/>
            <person name="Medema M.H."/>
            <person name="Devos D.P."/>
            <person name="Kaster A.-K."/>
            <person name="Ovreas L."/>
            <person name="Rohde M."/>
            <person name="Galperin M.Y."/>
            <person name="Jogler C."/>
        </authorList>
    </citation>
    <scope>NUCLEOTIDE SEQUENCE [LARGE SCALE GENOMIC DNA]</scope>
    <source>
        <strain evidence="1 2">Pan216</strain>
    </source>
</reference>
<evidence type="ECO:0000313" key="2">
    <source>
        <dbReference type="Proteomes" id="UP000317093"/>
    </source>
</evidence>
<gene>
    <name evidence="1" type="ORF">Pan216_20710</name>
</gene>
<dbReference type="KEGG" id="knv:Pan216_20710"/>
<dbReference type="AlphaFoldDB" id="A0A518B2K5"/>
<organism evidence="1 2">
    <name type="scientific">Kolteria novifilia</name>
    <dbReference type="NCBI Taxonomy" id="2527975"/>
    <lineage>
        <taxon>Bacteria</taxon>
        <taxon>Pseudomonadati</taxon>
        <taxon>Planctomycetota</taxon>
        <taxon>Planctomycetia</taxon>
        <taxon>Kolteriales</taxon>
        <taxon>Kolteriaceae</taxon>
        <taxon>Kolteria</taxon>
    </lineage>
</organism>
<protein>
    <submittedName>
        <fullName evidence="1">Uncharacterized protein</fullName>
    </submittedName>
</protein>
<proteinExistence type="predicted"/>
<evidence type="ECO:0000313" key="1">
    <source>
        <dbReference type="EMBL" id="QDU61217.1"/>
    </source>
</evidence>